<keyword evidence="2 10" id="KW-1003">Cell membrane</keyword>
<evidence type="ECO:0000256" key="1">
    <source>
        <dbReference type="ARBA" id="ARBA00004651"/>
    </source>
</evidence>
<dbReference type="CDD" id="cd13123">
    <property type="entry name" value="MATE_MurJ_like"/>
    <property type="match status" value="1"/>
</dbReference>
<feature type="compositionally biased region" description="Pro residues" evidence="11">
    <location>
        <begin position="1"/>
        <end position="21"/>
    </location>
</feature>
<proteinExistence type="inferred from homology"/>
<feature type="transmembrane region" description="Helical" evidence="10">
    <location>
        <begin position="491"/>
        <end position="516"/>
    </location>
</feature>
<feature type="transmembrane region" description="Helical" evidence="10">
    <location>
        <begin position="384"/>
        <end position="406"/>
    </location>
</feature>
<protein>
    <recommendedName>
        <fullName evidence="10">Probable lipid II flippase MurJ</fullName>
    </recommendedName>
</protein>
<dbReference type="InterPro" id="IPR051050">
    <property type="entry name" value="Lipid_II_flippase_MurJ/MviN"/>
</dbReference>
<dbReference type="PRINTS" id="PR01806">
    <property type="entry name" value="VIRFACTRMVIN"/>
</dbReference>
<organism evidence="12 13">
    <name type="scientific">Corallococcus interemptor</name>
    <dbReference type="NCBI Taxonomy" id="2316720"/>
    <lineage>
        <taxon>Bacteria</taxon>
        <taxon>Pseudomonadati</taxon>
        <taxon>Myxococcota</taxon>
        <taxon>Myxococcia</taxon>
        <taxon>Myxococcales</taxon>
        <taxon>Cystobacterineae</taxon>
        <taxon>Myxococcaceae</taxon>
        <taxon>Corallococcus</taxon>
    </lineage>
</organism>
<dbReference type="UniPathway" id="UPA00219"/>
<feature type="transmembrane region" description="Helical" evidence="10">
    <location>
        <begin position="536"/>
        <end position="559"/>
    </location>
</feature>
<feature type="transmembrane region" description="Helical" evidence="10">
    <location>
        <begin position="153"/>
        <end position="174"/>
    </location>
</feature>
<dbReference type="GO" id="GO:0071555">
    <property type="term" value="P:cell wall organization"/>
    <property type="evidence" value="ECO:0007669"/>
    <property type="project" value="UniProtKB-KW"/>
</dbReference>
<keyword evidence="10" id="KW-0813">Transport</keyword>
<evidence type="ECO:0000256" key="11">
    <source>
        <dbReference type="SAM" id="MobiDB-lite"/>
    </source>
</evidence>
<evidence type="ECO:0000256" key="10">
    <source>
        <dbReference type="HAMAP-Rule" id="MF_02078"/>
    </source>
</evidence>
<dbReference type="OrthoDB" id="9786339at2"/>
<evidence type="ECO:0000313" key="13">
    <source>
        <dbReference type="Proteomes" id="UP000282656"/>
    </source>
</evidence>
<dbReference type="GO" id="GO:0008360">
    <property type="term" value="P:regulation of cell shape"/>
    <property type="evidence" value="ECO:0007669"/>
    <property type="project" value="UniProtKB-KW"/>
</dbReference>
<dbReference type="AlphaFoldDB" id="A0A3A8QCZ0"/>
<dbReference type="GO" id="GO:0015648">
    <property type="term" value="F:lipid-linked peptidoglycan transporter activity"/>
    <property type="evidence" value="ECO:0007669"/>
    <property type="project" value="UniProtKB-UniRule"/>
</dbReference>
<dbReference type="NCBIfam" id="TIGR01695">
    <property type="entry name" value="murJ_mviN"/>
    <property type="match status" value="1"/>
</dbReference>
<feature type="transmembrane region" description="Helical" evidence="10">
    <location>
        <begin position="108"/>
        <end position="133"/>
    </location>
</feature>
<accession>A0A3A8QCZ0</accession>
<evidence type="ECO:0000256" key="7">
    <source>
        <dbReference type="ARBA" id="ARBA00023136"/>
    </source>
</evidence>
<feature type="transmembrane region" description="Helical" evidence="10">
    <location>
        <begin position="349"/>
        <end position="372"/>
    </location>
</feature>
<comment type="similarity">
    <text evidence="9 10">Belongs to the MurJ/MviN family.</text>
</comment>
<reference evidence="13" key="1">
    <citation type="submission" date="2018-09" db="EMBL/GenBank/DDBJ databases">
        <authorList>
            <person name="Livingstone P.G."/>
            <person name="Whitworth D.E."/>
        </authorList>
    </citation>
    <scope>NUCLEOTIDE SEQUENCE [LARGE SCALE GENOMIC DNA]</scope>
    <source>
        <strain evidence="13">AB047A</strain>
    </source>
</reference>
<comment type="subcellular location">
    <subcellularLocation>
        <location evidence="1 10">Cell membrane</location>
        <topology evidence="1 10">Multi-pass membrane protein</topology>
    </subcellularLocation>
</comment>
<dbReference type="PANTHER" id="PTHR47019:SF1">
    <property type="entry name" value="LIPID II FLIPPASE MURJ"/>
    <property type="match status" value="1"/>
</dbReference>
<evidence type="ECO:0000256" key="8">
    <source>
        <dbReference type="ARBA" id="ARBA00060041"/>
    </source>
</evidence>
<keyword evidence="7 10" id="KW-0472">Membrane</keyword>
<evidence type="ECO:0000256" key="4">
    <source>
        <dbReference type="ARBA" id="ARBA00022960"/>
    </source>
</evidence>
<feature type="transmembrane region" description="Helical" evidence="10">
    <location>
        <begin position="221"/>
        <end position="244"/>
    </location>
</feature>
<evidence type="ECO:0000256" key="9">
    <source>
        <dbReference type="ARBA" id="ARBA00061532"/>
    </source>
</evidence>
<name>A0A3A8QCZ0_9BACT</name>
<feature type="transmembrane region" description="Helical" evidence="10">
    <location>
        <begin position="452"/>
        <end position="470"/>
    </location>
</feature>
<dbReference type="PANTHER" id="PTHR47019">
    <property type="entry name" value="LIPID II FLIPPASE MURJ"/>
    <property type="match status" value="1"/>
</dbReference>
<dbReference type="Pfam" id="PF03023">
    <property type="entry name" value="MurJ"/>
    <property type="match status" value="1"/>
</dbReference>
<comment type="caution">
    <text evidence="12">The sequence shown here is derived from an EMBL/GenBank/DDBJ whole genome shotgun (WGS) entry which is preliminary data.</text>
</comment>
<keyword evidence="3 10" id="KW-0812">Transmembrane</keyword>
<evidence type="ECO:0000313" key="12">
    <source>
        <dbReference type="EMBL" id="RKH61084.1"/>
    </source>
</evidence>
<dbReference type="GO" id="GO:0034204">
    <property type="term" value="P:lipid translocation"/>
    <property type="evidence" value="ECO:0007669"/>
    <property type="project" value="TreeGrafter"/>
</dbReference>
<evidence type="ECO:0000256" key="2">
    <source>
        <dbReference type="ARBA" id="ARBA00022475"/>
    </source>
</evidence>
<keyword evidence="6 10" id="KW-1133">Transmembrane helix</keyword>
<dbReference type="InterPro" id="IPR004268">
    <property type="entry name" value="MurJ"/>
</dbReference>
<comment type="pathway">
    <text evidence="10">Cell wall biogenesis; peptidoglycan biosynthesis.</text>
</comment>
<evidence type="ECO:0000256" key="5">
    <source>
        <dbReference type="ARBA" id="ARBA00022984"/>
    </source>
</evidence>
<feature type="transmembrane region" description="Helical" evidence="10">
    <location>
        <begin position="418"/>
        <end position="440"/>
    </location>
</feature>
<evidence type="ECO:0000256" key="3">
    <source>
        <dbReference type="ARBA" id="ARBA00022692"/>
    </source>
</evidence>
<dbReference type="GO" id="GO:0005886">
    <property type="term" value="C:plasma membrane"/>
    <property type="evidence" value="ECO:0007669"/>
    <property type="project" value="UniProtKB-SubCell"/>
</dbReference>
<dbReference type="GO" id="GO:0009252">
    <property type="term" value="P:peptidoglycan biosynthetic process"/>
    <property type="evidence" value="ECO:0007669"/>
    <property type="project" value="UniProtKB-UniRule"/>
</dbReference>
<keyword evidence="4 10" id="KW-0133">Cell shape</keyword>
<sequence>MTAPAPVSPPPSGSPAAPSPSIPERSAGGRGAMLVGIGILASRLMGLVRERVFAHYLGNAEAAAVFKAALRIPNFLQNLFGEGVLSGSFIPVYAQLLGKKDADEADRVAGAVFGLLALATGVMVALGMLATPLFVDLIAPGFEGGERDLAVRLVRILFPGTGFLVLSAWCLGILNSHRRFLLSYLAPVVWNVVIIATLLVVGNWQGTSGGRAAEEALTEWLAYGVVLGSFLQFAVQVPTVMRLLGHFRPVLSLASASVRQVLKNFGPVVLGRGVVQFSAWVDTAFASLISNRALSSLLYAQTIYLIPVSLFGMAVSAAELPEMARATAEGEAQAHEKLRSRIDAGSRRIAFWVVPSAAALLFLGDLVSGALLQTGRFGASDSRYLWYLLMGASVGLVASTVGRLYASAFYALKDPKTPLRYAIVRVALGTVKAWFLALWLPERLGLPRELGAAFLTLSSGIVAWVETTLLRRKLRSMVGPVGLPSGLLPRLYGAAVVGGLVALAVKQGLTGLLGPMPGVDLEWGGGLLVPPRLHPVLGLLATAVPFGVVYFAVSAALGVPEAGAVFRKVGRRLGLAR</sequence>
<dbReference type="Proteomes" id="UP000282656">
    <property type="component" value="Unassembled WGS sequence"/>
</dbReference>
<keyword evidence="5 10" id="KW-0573">Peptidoglycan synthesis</keyword>
<keyword evidence="10" id="KW-0961">Cell wall biogenesis/degradation</keyword>
<dbReference type="EMBL" id="RAWM01000135">
    <property type="protein sequence ID" value="RKH61084.1"/>
    <property type="molecule type" value="Genomic_DNA"/>
</dbReference>
<feature type="region of interest" description="Disordered" evidence="11">
    <location>
        <begin position="1"/>
        <end position="27"/>
    </location>
</feature>
<evidence type="ECO:0000256" key="6">
    <source>
        <dbReference type="ARBA" id="ARBA00022989"/>
    </source>
</evidence>
<comment type="function">
    <text evidence="8 10">Involved in peptidoglycan biosynthesis. Transports lipid-linked peptidoglycan precursors from the inner to the outer leaflet of the cytoplasmic membrane.</text>
</comment>
<keyword evidence="13" id="KW-1185">Reference proteome</keyword>
<gene>
    <name evidence="10 12" type="primary">murJ</name>
    <name evidence="12" type="ORF">D7X96_32290</name>
</gene>
<comment type="caution">
    <text evidence="10">Lacks conserved residue(s) required for the propagation of feature annotation.</text>
</comment>
<feature type="transmembrane region" description="Helical" evidence="10">
    <location>
        <begin position="181"/>
        <end position="201"/>
    </location>
</feature>
<dbReference type="HAMAP" id="MF_02078">
    <property type="entry name" value="MurJ_MviN"/>
    <property type="match status" value="1"/>
</dbReference>